<accession>A0A059KYE7</accession>
<sequence length="78" mass="8854">MASPKLFVLQDEIQIISRQTLAHCLGTMTDHYVDALWIKLPGAVDNMAEHRVAGNWMQHFRQSRTHASALTSSEDNDF</sequence>
<dbReference type="AlphaFoldDB" id="A0A059KYE7"/>
<dbReference type="Proteomes" id="UP000026739">
    <property type="component" value="Unassembled WGS sequence"/>
</dbReference>
<reference evidence="1 2" key="1">
    <citation type="submission" date="2013-12" db="EMBL/GenBank/DDBJ databases">
        <authorList>
            <person name="Formusa P.A."/>
            <person name="Habash M."/>
            <person name="Lee H."/>
            <person name="Trevors J.T."/>
        </authorList>
    </citation>
    <scope>NUCLEOTIDE SEQUENCE [LARGE SCALE GENOMIC DNA]</scope>
    <source>
        <strain evidence="1 2">PD30</strain>
    </source>
</reference>
<proteinExistence type="predicted"/>
<name>A0A059KYE7_9PSED</name>
<gene>
    <name evidence="1" type="ORF">V466_21520</name>
</gene>
<dbReference type="EMBL" id="AZQQ01000094">
    <property type="protein sequence ID" value="KDD66880.1"/>
    <property type="molecule type" value="Genomic_DNA"/>
</dbReference>
<evidence type="ECO:0000313" key="1">
    <source>
        <dbReference type="EMBL" id="KDD66880.1"/>
    </source>
</evidence>
<evidence type="ECO:0000313" key="2">
    <source>
        <dbReference type="Proteomes" id="UP000026739"/>
    </source>
</evidence>
<protein>
    <submittedName>
        <fullName evidence="1">Uncharacterized protein</fullName>
    </submittedName>
</protein>
<comment type="caution">
    <text evidence="1">The sequence shown here is derived from an EMBL/GenBank/DDBJ whole genome shotgun (WGS) entry which is preliminary data.</text>
</comment>
<organism evidence="1 2">
    <name type="scientific">Pseudomonas mandelii PD30</name>
    <dbReference type="NCBI Taxonomy" id="1419583"/>
    <lineage>
        <taxon>Bacteria</taxon>
        <taxon>Pseudomonadati</taxon>
        <taxon>Pseudomonadota</taxon>
        <taxon>Gammaproteobacteria</taxon>
        <taxon>Pseudomonadales</taxon>
        <taxon>Pseudomonadaceae</taxon>
        <taxon>Pseudomonas</taxon>
    </lineage>
</organism>